<dbReference type="PANTHER" id="PTHR30250">
    <property type="entry name" value="PST FAMILY PREDICTED COLANIC ACID TRANSPORTER"/>
    <property type="match status" value="1"/>
</dbReference>
<protein>
    <submittedName>
        <fullName evidence="7">Oligosaccharide flippase family protein</fullName>
    </submittedName>
</protein>
<sequence length="404" mass="46748">MSGTAIAQLCSFAFIPVISRFYTEEAFGVFASYMAVVSLLSSFVTLKYDTALILPKDDNEAYALLKLSNIVSLFLIILFSVILFLPIAFFDTYRELKWLLALGTILSVNFNNSALLNIRFKQFKITSLAKIIQVIAVFVFQVICFYYYEIEGLMYGNILGVLVSNCYMVLNRKLEWKVYRNISYMEMRTVAIRYKDFPMFFTLSNMISSLNSNLPVLFFARFFSLVQVGIYGMALKVITQPVTLIAESFKSVILSHMNNKKNEDLLILKWYMKVVFFLLLIAIVGCIFLYLLGDSLIILFLGKKWIGVSLYIKLMIPLFVSLMIATPSTAAVRVFEMQRYSLFFAVVSLVITLIFFSVFYLLKFDLEKIVLYNSFLYFIMVLFNHAFIIKRIYNYDKDVYKKSI</sequence>
<dbReference type="Proteomes" id="UP000596202">
    <property type="component" value="Chromosome"/>
</dbReference>
<evidence type="ECO:0000313" key="8">
    <source>
        <dbReference type="Proteomes" id="UP000596202"/>
    </source>
</evidence>
<evidence type="ECO:0000313" key="7">
    <source>
        <dbReference type="EMBL" id="QQU01285.1"/>
    </source>
</evidence>
<evidence type="ECO:0000256" key="1">
    <source>
        <dbReference type="ARBA" id="ARBA00004651"/>
    </source>
</evidence>
<dbReference type="RefSeq" id="WP_006264929.1">
    <property type="nucleotide sequence ID" value="NZ_CP068108.1"/>
</dbReference>
<proteinExistence type="predicted"/>
<feature type="transmembrane region" description="Helical" evidence="6">
    <location>
        <begin position="154"/>
        <end position="170"/>
    </location>
</feature>
<keyword evidence="3 6" id="KW-0812">Transmembrane</keyword>
<evidence type="ECO:0000256" key="3">
    <source>
        <dbReference type="ARBA" id="ARBA00022692"/>
    </source>
</evidence>
<feature type="transmembrane region" description="Helical" evidence="6">
    <location>
        <begin position="374"/>
        <end position="393"/>
    </location>
</feature>
<dbReference type="GeneID" id="93527179"/>
<gene>
    <name evidence="7" type="ORF">I6I88_05905</name>
</gene>
<keyword evidence="5 6" id="KW-0472">Membrane</keyword>
<dbReference type="InterPro" id="IPR050833">
    <property type="entry name" value="Poly_Biosynth_Transport"/>
</dbReference>
<dbReference type="AlphaFoldDB" id="A0A9Q6ZGZ8"/>
<feature type="transmembrane region" description="Helical" evidence="6">
    <location>
        <begin position="311"/>
        <end position="335"/>
    </location>
</feature>
<keyword evidence="2" id="KW-1003">Cell membrane</keyword>
<evidence type="ECO:0000256" key="2">
    <source>
        <dbReference type="ARBA" id="ARBA00022475"/>
    </source>
</evidence>
<organism evidence="7 8">
    <name type="scientific">Myroides odoratus</name>
    <name type="common">Flavobacterium odoratum</name>
    <dbReference type="NCBI Taxonomy" id="256"/>
    <lineage>
        <taxon>Bacteria</taxon>
        <taxon>Pseudomonadati</taxon>
        <taxon>Bacteroidota</taxon>
        <taxon>Flavobacteriia</taxon>
        <taxon>Flavobacteriales</taxon>
        <taxon>Flavobacteriaceae</taxon>
        <taxon>Myroides</taxon>
    </lineage>
</organism>
<evidence type="ECO:0000256" key="4">
    <source>
        <dbReference type="ARBA" id="ARBA00022989"/>
    </source>
</evidence>
<feature type="transmembrane region" description="Helical" evidence="6">
    <location>
        <begin position="270"/>
        <end position="291"/>
    </location>
</feature>
<dbReference type="GO" id="GO:0005886">
    <property type="term" value="C:plasma membrane"/>
    <property type="evidence" value="ECO:0007669"/>
    <property type="project" value="UniProtKB-SubCell"/>
</dbReference>
<dbReference type="PANTHER" id="PTHR30250:SF11">
    <property type="entry name" value="O-ANTIGEN TRANSPORTER-RELATED"/>
    <property type="match status" value="1"/>
</dbReference>
<dbReference type="EMBL" id="CP068108">
    <property type="protein sequence ID" value="QQU01285.1"/>
    <property type="molecule type" value="Genomic_DNA"/>
</dbReference>
<comment type="subcellular location">
    <subcellularLocation>
        <location evidence="1">Cell membrane</location>
        <topology evidence="1">Multi-pass membrane protein</topology>
    </subcellularLocation>
</comment>
<keyword evidence="4 6" id="KW-1133">Transmembrane helix</keyword>
<feature type="transmembrane region" description="Helical" evidence="6">
    <location>
        <begin position="197"/>
        <end position="222"/>
    </location>
</feature>
<evidence type="ECO:0000256" key="5">
    <source>
        <dbReference type="ARBA" id="ARBA00023136"/>
    </source>
</evidence>
<name>A0A9Q6ZGZ8_MYROD</name>
<feature type="transmembrane region" description="Helical" evidence="6">
    <location>
        <begin position="342"/>
        <end position="362"/>
    </location>
</feature>
<feature type="transmembrane region" description="Helical" evidence="6">
    <location>
        <begin position="128"/>
        <end position="148"/>
    </location>
</feature>
<accession>A0A9Q6ZGZ8</accession>
<dbReference type="Pfam" id="PF13440">
    <property type="entry name" value="Polysacc_synt_3"/>
    <property type="match status" value="1"/>
</dbReference>
<reference evidence="7 8" key="1">
    <citation type="submission" date="2021-01" db="EMBL/GenBank/DDBJ databases">
        <title>FDA dAtabase for Regulatory Grade micrObial Sequences (FDA-ARGOS): Supporting development and validation of Infectious Disease Dx tests.</title>
        <authorList>
            <person name="Sproer C."/>
            <person name="Gronow S."/>
            <person name="Severitt S."/>
            <person name="Schroder I."/>
            <person name="Tallon L."/>
            <person name="Sadzewicz L."/>
            <person name="Zhao X."/>
            <person name="Boylan J."/>
            <person name="Ott S."/>
            <person name="Bowen H."/>
            <person name="Vavikolanu K."/>
            <person name="Mehta A."/>
            <person name="Aluvathingal J."/>
            <person name="Nadendla S."/>
            <person name="Lowell S."/>
            <person name="Myers T."/>
            <person name="Yan Y."/>
            <person name="Sichtig H."/>
        </authorList>
    </citation>
    <scope>NUCLEOTIDE SEQUENCE [LARGE SCALE GENOMIC DNA]</scope>
    <source>
        <strain evidence="7 8">FDAARGOS_1131</strain>
    </source>
</reference>
<feature type="transmembrane region" description="Helical" evidence="6">
    <location>
        <begin position="67"/>
        <end position="90"/>
    </location>
</feature>
<feature type="transmembrane region" description="Helical" evidence="6">
    <location>
        <begin position="96"/>
        <end position="116"/>
    </location>
</feature>
<feature type="transmembrane region" description="Helical" evidence="6">
    <location>
        <begin position="29"/>
        <end position="46"/>
    </location>
</feature>
<evidence type="ECO:0000256" key="6">
    <source>
        <dbReference type="SAM" id="Phobius"/>
    </source>
</evidence>